<comment type="caution">
    <text evidence="2">The sequence shown here is derived from an EMBL/GenBank/DDBJ whole genome shotgun (WGS) entry which is preliminary data.</text>
</comment>
<feature type="transmembrane region" description="Helical" evidence="1">
    <location>
        <begin position="249"/>
        <end position="267"/>
    </location>
</feature>
<keyword evidence="1" id="KW-1133">Transmembrane helix</keyword>
<keyword evidence="3" id="KW-1185">Reference proteome</keyword>
<evidence type="ECO:0000313" key="3">
    <source>
        <dbReference type="Proteomes" id="UP000316639"/>
    </source>
</evidence>
<reference evidence="2 3" key="1">
    <citation type="submission" date="2019-07" db="EMBL/GenBank/DDBJ databases">
        <title>Lentzea xizangensis sp. nov., isolated from Qinghai-Tibetan Plateau Soils.</title>
        <authorList>
            <person name="Huang J."/>
        </authorList>
    </citation>
    <scope>NUCLEOTIDE SEQUENCE [LARGE SCALE GENOMIC DNA]</scope>
    <source>
        <strain evidence="2 3">FXJ1.1311</strain>
    </source>
</reference>
<dbReference type="RefSeq" id="WP_146353187.1">
    <property type="nucleotide sequence ID" value="NZ_VOBR01000010.1"/>
</dbReference>
<dbReference type="OrthoDB" id="5241899at2"/>
<feature type="transmembrane region" description="Helical" evidence="1">
    <location>
        <begin position="279"/>
        <end position="301"/>
    </location>
</feature>
<dbReference type="AlphaFoldDB" id="A0A563ETS9"/>
<feature type="transmembrane region" description="Helical" evidence="1">
    <location>
        <begin position="196"/>
        <end position="217"/>
    </location>
</feature>
<name>A0A563ETS9_9PSEU</name>
<accession>A0A563ETS9</accession>
<feature type="transmembrane region" description="Helical" evidence="1">
    <location>
        <begin position="12"/>
        <end position="30"/>
    </location>
</feature>
<evidence type="ECO:0000313" key="2">
    <source>
        <dbReference type="EMBL" id="TWP50938.1"/>
    </source>
</evidence>
<sequence>MLQQGRTRAGTKADVITVVLGTWFSVGLFLDAWAHSNLTELESFFTPWHAVFYSGFSATAAWICWLVYRNYQQGRRGLNAVPVGYGPAVLALPVFAVMGVLDYTWHSILGIETDIEILFSPTHLGLAAAMIVIMATPLRTAWLDTSRDKPSFPALLSLGFCASLVLLFLQYADATVYPAEAIVERFSYEQGKSTGIVGKLTASIFVTNLVMLAPLLFAARRWTLPFGTATTVQVIVAGLSASITAFSNLGIAAALVLSGVATDLLLVKLRPSEQRVVQYRLFGFLMPLITWLFYFGGAIVLTGRFPTVTETWTGVPLVAALSGLLLAVLFVPKPVPVRL</sequence>
<feature type="transmembrane region" description="Helical" evidence="1">
    <location>
        <begin position="80"/>
        <end position="101"/>
    </location>
</feature>
<organism evidence="2 3">
    <name type="scientific">Lentzea tibetensis</name>
    <dbReference type="NCBI Taxonomy" id="2591470"/>
    <lineage>
        <taxon>Bacteria</taxon>
        <taxon>Bacillati</taxon>
        <taxon>Actinomycetota</taxon>
        <taxon>Actinomycetes</taxon>
        <taxon>Pseudonocardiales</taxon>
        <taxon>Pseudonocardiaceae</taxon>
        <taxon>Lentzea</taxon>
    </lineage>
</organism>
<keyword evidence="1" id="KW-0472">Membrane</keyword>
<feature type="transmembrane region" description="Helical" evidence="1">
    <location>
        <begin position="50"/>
        <end position="68"/>
    </location>
</feature>
<proteinExistence type="predicted"/>
<protein>
    <submittedName>
        <fullName evidence="2">Uncharacterized protein</fullName>
    </submittedName>
</protein>
<evidence type="ECO:0000256" key="1">
    <source>
        <dbReference type="SAM" id="Phobius"/>
    </source>
</evidence>
<feature type="transmembrane region" description="Helical" evidence="1">
    <location>
        <begin position="154"/>
        <end position="172"/>
    </location>
</feature>
<gene>
    <name evidence="2" type="ORF">FKR81_17840</name>
</gene>
<keyword evidence="1" id="KW-0812">Transmembrane</keyword>
<feature type="transmembrane region" description="Helical" evidence="1">
    <location>
        <begin position="224"/>
        <end position="243"/>
    </location>
</feature>
<feature type="transmembrane region" description="Helical" evidence="1">
    <location>
        <begin position="313"/>
        <end position="331"/>
    </location>
</feature>
<dbReference type="Proteomes" id="UP000316639">
    <property type="component" value="Unassembled WGS sequence"/>
</dbReference>
<dbReference type="EMBL" id="VOBR01000010">
    <property type="protein sequence ID" value="TWP50938.1"/>
    <property type="molecule type" value="Genomic_DNA"/>
</dbReference>
<feature type="transmembrane region" description="Helical" evidence="1">
    <location>
        <begin position="121"/>
        <end position="142"/>
    </location>
</feature>